<evidence type="ECO:0000313" key="1">
    <source>
        <dbReference type="EMBL" id="KAE8413408.1"/>
    </source>
</evidence>
<evidence type="ECO:0000313" key="2">
    <source>
        <dbReference type="Proteomes" id="UP000325395"/>
    </source>
</evidence>
<protein>
    <submittedName>
        <fullName evidence="1">Uncharacterized protein</fullName>
    </submittedName>
</protein>
<sequence length="74" mass="8416">MRSYRLLLSILDFPCSTTHGDVLFSSITSLSSTARKLFMYLSAREDVGAVKWNILFFELLDKSGKYFAHGFAPF</sequence>
<dbReference type="Proteomes" id="UP000325395">
    <property type="component" value="Unassembled WGS sequence"/>
</dbReference>
<accession>A0ABQ6W8F2</accession>
<gene>
    <name evidence="1" type="ORF">BDV36DRAFT_36453</name>
</gene>
<proteinExistence type="predicted"/>
<dbReference type="EMBL" id="ML735808">
    <property type="protein sequence ID" value="KAE8413408.1"/>
    <property type="molecule type" value="Genomic_DNA"/>
</dbReference>
<reference evidence="1 2" key="1">
    <citation type="submission" date="2019-04" db="EMBL/GenBank/DDBJ databases">
        <authorList>
            <consortium name="DOE Joint Genome Institute"/>
            <person name="Mondo S."/>
            <person name="Kjaerbolling I."/>
            <person name="Vesth T."/>
            <person name="Frisvad J.C."/>
            <person name="Nybo J.L."/>
            <person name="Theobald S."/>
            <person name="Kildgaard S."/>
            <person name="Isbrandt T."/>
            <person name="Kuo A."/>
            <person name="Sato A."/>
            <person name="Lyhne E.K."/>
            <person name="Kogle M.E."/>
            <person name="Wiebenga A."/>
            <person name="Kun R.S."/>
            <person name="Lubbers R.J."/>
            <person name="Makela M.R."/>
            <person name="Barry K."/>
            <person name="Chovatia M."/>
            <person name="Clum A."/>
            <person name="Daum C."/>
            <person name="Haridas S."/>
            <person name="He G."/>
            <person name="LaButti K."/>
            <person name="Lipzen A."/>
            <person name="Riley R."/>
            <person name="Salamov A."/>
            <person name="Simmons B.A."/>
            <person name="Magnuson J.K."/>
            <person name="Henrissat B."/>
            <person name="Mortensen U.H."/>
            <person name="Larsen T.O."/>
            <person name="Devries R.P."/>
            <person name="Grigoriev I.V."/>
            <person name="Machida M."/>
            <person name="Baker S.E."/>
            <person name="Andersen M.R."/>
            <person name="Cantor M.N."/>
            <person name="Hua S.X."/>
        </authorList>
    </citation>
    <scope>NUCLEOTIDE SEQUENCE [LARGE SCALE GENOMIC DNA]</scope>
    <source>
        <strain evidence="1 2">CBS 117616</strain>
    </source>
</reference>
<organism evidence="1 2">
    <name type="scientific">Aspergillus pseudocaelatus</name>
    <dbReference type="NCBI Taxonomy" id="1825620"/>
    <lineage>
        <taxon>Eukaryota</taxon>
        <taxon>Fungi</taxon>
        <taxon>Dikarya</taxon>
        <taxon>Ascomycota</taxon>
        <taxon>Pezizomycotina</taxon>
        <taxon>Eurotiomycetes</taxon>
        <taxon>Eurotiomycetidae</taxon>
        <taxon>Eurotiales</taxon>
        <taxon>Aspergillaceae</taxon>
        <taxon>Aspergillus</taxon>
        <taxon>Aspergillus subgen. Circumdati</taxon>
    </lineage>
</organism>
<name>A0ABQ6W8F2_9EURO</name>
<keyword evidence="2" id="KW-1185">Reference proteome</keyword>